<keyword evidence="10" id="KW-1185">Reference proteome</keyword>
<comment type="subcellular location">
    <subcellularLocation>
        <location evidence="1">Nucleus</location>
    </subcellularLocation>
</comment>
<sequence>MASSDEEGEIVPDFVTNYHFVNSHNTLISFSLLPLHWSDHDVENGDLQVAFLHGNIDGGLQSVYKEVIGWKLELSYAQPHVCVLSKGKTWINLHKPRKSYECHVKSVLIVADCLHFVRRNPQAVQKEILSHLMKSWSSGEFREPLEKCLATHLPLIRIAVARDKDLAKSEYLKAFLMEVENPVTREALCEDNQTLKKSKFIVPDGEEEEDDDVDVDDEIDDDSDELFDSVCAFCDNGGDVLLCEGKCMRSFHPTVDAGLDTCCESLGFENAAQYEAVPTYLCDNCKHQKHQCFVCGSLGSSDKSSSAEVFPCVSATCGHFYHPECVANLLYPSEADGALASQLKSQIAEGKSFTCPIHKCHRCQGGENKDDHELQFAVCRRCPKAYHRKCLPKTISFEGSADGTIQQRAWDDLLPKRILMYCRKHPIIPSIGTPKRDHILFPSLVRKRNQEGRITEMMSERRSNALGSFRVVETERKPKVVERQFKTVTYGDTTLEKRKSSTTYKTTTSFENNKPIRTNSERPSNILRIKLPNKDMHREQRLPSKSVKKMEVDVDSPPKLDAEMKTKILKLMEDATASFDPEEFIKEKKMKCTHKIYVPQHGLDKTITMGKVEASVKAVKAALKKLDDGGSVEDAKAVCEPNVLHQLVRWKKKLSVFLAPFLVGTRYTSFGRHFTKVDKLKEIVDRLHWYVEDGDTIVDFCCGSNDFSCFMKEKLDSTGKKCKYKNYDLITPKNTFNFEKRDWFSVPVDALPDGSRLVMGLNPPFGVKASLANKFIDHALKFKPKLIILIVPQETKRLDYKRSPYDLIWEEHDMLSGKSFYLPGSVDKQDQPLDDWNIKPPPLSLWSRADWTEKHIEVAQKHGHIEQRQTVPHQEAERVVSNELIEENLDCFNDLPMLDEVLKEPDATQRNCENMYMTTSHTFSDMASMDLSSPVNSSSNNSRSEPVRLNPLCIQPGPHPSYDPLQYANTSDPYGPGVGFGYPYPQSGHYANYGYPGSSSHYGQPDYTSQHASYGYPGSSSNYGQPEFTSQEDVWPPGTTPHGYRYN</sequence>
<feature type="compositionally biased region" description="Low complexity" evidence="7">
    <location>
        <begin position="1013"/>
        <end position="1024"/>
    </location>
</feature>
<dbReference type="Proteomes" id="UP000215914">
    <property type="component" value="Unassembled WGS sequence"/>
</dbReference>
<evidence type="ECO:0000256" key="3">
    <source>
        <dbReference type="ARBA" id="ARBA00022771"/>
    </source>
</evidence>
<dbReference type="CDD" id="cd15565">
    <property type="entry name" value="PHD2_NSD"/>
    <property type="match status" value="1"/>
</dbReference>
<dbReference type="GO" id="GO:0032259">
    <property type="term" value="P:methylation"/>
    <property type="evidence" value="ECO:0007669"/>
    <property type="project" value="UniProtKB-KW"/>
</dbReference>
<comment type="caution">
    <text evidence="9">The sequence shown here is derived from an EMBL/GenBank/DDBJ whole genome shotgun (WGS) entry which is preliminary data.</text>
</comment>
<accession>A0A9K3JFR5</accession>
<dbReference type="EC" id="2.1.1.354" evidence="9"/>
<dbReference type="GO" id="GO:0008270">
    <property type="term" value="F:zinc ion binding"/>
    <property type="evidence" value="ECO:0007669"/>
    <property type="project" value="UniProtKB-KW"/>
</dbReference>
<proteinExistence type="predicted"/>
<evidence type="ECO:0000259" key="8">
    <source>
        <dbReference type="PROSITE" id="PS50089"/>
    </source>
</evidence>
<gene>
    <name evidence="9" type="ORF">HanXRQr2_Chr03g0112781</name>
</gene>
<evidence type="ECO:0000256" key="7">
    <source>
        <dbReference type="SAM" id="MobiDB-lite"/>
    </source>
</evidence>
<dbReference type="EMBL" id="MNCJ02000318">
    <property type="protein sequence ID" value="KAF5814588.1"/>
    <property type="molecule type" value="Genomic_DNA"/>
</dbReference>
<evidence type="ECO:0000256" key="1">
    <source>
        <dbReference type="ARBA" id="ARBA00004123"/>
    </source>
</evidence>
<evidence type="ECO:0000313" key="9">
    <source>
        <dbReference type="EMBL" id="KAF5814588.1"/>
    </source>
</evidence>
<feature type="region of interest" description="Disordered" evidence="7">
    <location>
        <begin position="1002"/>
        <end position="1047"/>
    </location>
</feature>
<keyword evidence="4" id="KW-0862">Zinc</keyword>
<feature type="region of interest" description="Disordered" evidence="7">
    <location>
        <begin position="927"/>
        <end position="948"/>
    </location>
</feature>
<keyword evidence="9" id="KW-0489">Methyltransferase</keyword>
<protein>
    <submittedName>
        <fullName evidence="9">Histone-lysine N-methyltransferase chromatin regulator PHD family</fullName>
        <ecNumber evidence="9">2.1.1.354</ecNumber>
    </submittedName>
</protein>
<dbReference type="OrthoDB" id="21264at2759"/>
<dbReference type="PROSITE" id="PS50089">
    <property type="entry name" value="ZF_RING_2"/>
    <property type="match status" value="1"/>
</dbReference>
<evidence type="ECO:0000313" key="10">
    <source>
        <dbReference type="Proteomes" id="UP000215914"/>
    </source>
</evidence>
<dbReference type="GO" id="GO:0005634">
    <property type="term" value="C:nucleus"/>
    <property type="evidence" value="ECO:0007669"/>
    <property type="project" value="UniProtKB-SubCell"/>
</dbReference>
<dbReference type="Pfam" id="PF26055">
    <property type="entry name" value="Mtase_EDM2"/>
    <property type="match status" value="1"/>
</dbReference>
<evidence type="ECO:0000256" key="2">
    <source>
        <dbReference type="ARBA" id="ARBA00022723"/>
    </source>
</evidence>
<dbReference type="SMART" id="SM00249">
    <property type="entry name" value="PHD"/>
    <property type="match status" value="3"/>
</dbReference>
<dbReference type="PANTHER" id="PTHR46235">
    <property type="entry name" value="PHD FINGER-CONTAINING PROTEIN DDB_G0268158"/>
    <property type="match status" value="1"/>
</dbReference>
<dbReference type="GO" id="GO:0140999">
    <property type="term" value="F:histone H3K4 trimethyltransferase activity"/>
    <property type="evidence" value="ECO:0007669"/>
    <property type="project" value="UniProtKB-EC"/>
</dbReference>
<feature type="compositionally biased region" description="Polar residues" evidence="7">
    <location>
        <begin position="510"/>
        <end position="520"/>
    </location>
</feature>
<evidence type="ECO:0000256" key="6">
    <source>
        <dbReference type="PROSITE-ProRule" id="PRU00175"/>
    </source>
</evidence>
<dbReference type="InterPro" id="IPR001841">
    <property type="entry name" value="Znf_RING"/>
</dbReference>
<keyword evidence="5" id="KW-0539">Nucleus</keyword>
<evidence type="ECO:0000256" key="5">
    <source>
        <dbReference type="ARBA" id="ARBA00023242"/>
    </source>
</evidence>
<name>A0A9K3JFR5_HELAN</name>
<keyword evidence="3 6" id="KW-0863">Zinc-finger</keyword>
<feature type="domain" description="RING-type" evidence="8">
    <location>
        <begin position="292"/>
        <end position="359"/>
    </location>
</feature>
<feature type="compositionally biased region" description="Low complexity" evidence="7">
    <location>
        <begin position="932"/>
        <end position="948"/>
    </location>
</feature>
<dbReference type="AlphaFoldDB" id="A0A9K3JFR5"/>
<keyword evidence="2" id="KW-0479">Metal-binding</keyword>
<feature type="compositionally biased region" description="Polar residues" evidence="7">
    <location>
        <begin position="1002"/>
        <end position="1012"/>
    </location>
</feature>
<dbReference type="InterPro" id="IPR013083">
    <property type="entry name" value="Znf_RING/FYVE/PHD"/>
</dbReference>
<dbReference type="InterPro" id="IPR058939">
    <property type="entry name" value="Mtase_EDM2"/>
</dbReference>
<dbReference type="Gene3D" id="3.30.40.10">
    <property type="entry name" value="Zinc/RING finger domain, C3HC4 (zinc finger)"/>
    <property type="match status" value="2"/>
</dbReference>
<dbReference type="Gramene" id="mRNA:HanXRQr2_Chr03g0112781">
    <property type="protein sequence ID" value="mRNA:HanXRQr2_Chr03g0112781"/>
    <property type="gene ID" value="HanXRQr2_Chr03g0112781"/>
</dbReference>
<dbReference type="CDD" id="cd15566">
    <property type="entry name" value="PHD3_NSD"/>
    <property type="match status" value="1"/>
</dbReference>
<organism evidence="9 10">
    <name type="scientific">Helianthus annuus</name>
    <name type="common">Common sunflower</name>
    <dbReference type="NCBI Taxonomy" id="4232"/>
    <lineage>
        <taxon>Eukaryota</taxon>
        <taxon>Viridiplantae</taxon>
        <taxon>Streptophyta</taxon>
        <taxon>Embryophyta</taxon>
        <taxon>Tracheophyta</taxon>
        <taxon>Spermatophyta</taxon>
        <taxon>Magnoliopsida</taxon>
        <taxon>eudicotyledons</taxon>
        <taxon>Gunneridae</taxon>
        <taxon>Pentapetalae</taxon>
        <taxon>asterids</taxon>
        <taxon>campanulids</taxon>
        <taxon>Asterales</taxon>
        <taxon>Asteraceae</taxon>
        <taxon>Asteroideae</taxon>
        <taxon>Heliantheae alliance</taxon>
        <taxon>Heliantheae</taxon>
        <taxon>Helianthus</taxon>
    </lineage>
</organism>
<dbReference type="PANTHER" id="PTHR46235:SF19">
    <property type="entry name" value="HISTONE-LYSINE N-METHYLTRANSFERASE CHROMATIN REGULATOR PHD FAMILY"/>
    <property type="match status" value="1"/>
</dbReference>
<evidence type="ECO:0000256" key="4">
    <source>
        <dbReference type="ARBA" id="ARBA00022833"/>
    </source>
</evidence>
<dbReference type="InterPro" id="IPR055198">
    <property type="entry name" value="NSD_PHD"/>
</dbReference>
<dbReference type="Pfam" id="PF12047">
    <property type="entry name" value="DNMT1-RFD"/>
    <property type="match status" value="1"/>
</dbReference>
<reference evidence="9" key="2">
    <citation type="submission" date="2020-06" db="EMBL/GenBank/DDBJ databases">
        <title>Helianthus annuus Genome sequencing and assembly Release 2.</title>
        <authorList>
            <person name="Gouzy J."/>
            <person name="Langlade N."/>
            <person name="Munos S."/>
        </authorList>
    </citation>
    <scope>NUCLEOTIDE SEQUENCE</scope>
    <source>
        <tissue evidence="9">Leaves</tissue>
    </source>
</reference>
<dbReference type="InterPro" id="IPR001965">
    <property type="entry name" value="Znf_PHD"/>
</dbReference>
<keyword evidence="9" id="KW-0808">Transferase</keyword>
<dbReference type="InterPro" id="IPR022702">
    <property type="entry name" value="Cytosine_MeTrfase1_RFD"/>
</dbReference>
<feature type="region of interest" description="Disordered" evidence="7">
    <location>
        <begin position="499"/>
        <end position="520"/>
    </location>
</feature>
<dbReference type="Pfam" id="PF22908">
    <property type="entry name" value="PHD_NSD"/>
    <property type="match status" value="1"/>
</dbReference>
<reference evidence="9" key="1">
    <citation type="journal article" date="2017" name="Nature">
        <title>The sunflower genome provides insights into oil metabolism, flowering and Asterid evolution.</title>
        <authorList>
            <person name="Badouin H."/>
            <person name="Gouzy J."/>
            <person name="Grassa C.J."/>
            <person name="Murat F."/>
            <person name="Staton S.E."/>
            <person name="Cottret L."/>
            <person name="Lelandais-Briere C."/>
            <person name="Owens G.L."/>
            <person name="Carrere S."/>
            <person name="Mayjonade B."/>
            <person name="Legrand L."/>
            <person name="Gill N."/>
            <person name="Kane N.C."/>
            <person name="Bowers J.E."/>
            <person name="Hubner S."/>
            <person name="Bellec A."/>
            <person name="Berard A."/>
            <person name="Berges H."/>
            <person name="Blanchet N."/>
            <person name="Boniface M.C."/>
            <person name="Brunel D."/>
            <person name="Catrice O."/>
            <person name="Chaidir N."/>
            <person name="Claudel C."/>
            <person name="Donnadieu C."/>
            <person name="Faraut T."/>
            <person name="Fievet G."/>
            <person name="Helmstetter N."/>
            <person name="King M."/>
            <person name="Knapp S.J."/>
            <person name="Lai Z."/>
            <person name="Le Paslier M.C."/>
            <person name="Lippi Y."/>
            <person name="Lorenzon L."/>
            <person name="Mandel J.R."/>
            <person name="Marage G."/>
            <person name="Marchand G."/>
            <person name="Marquand E."/>
            <person name="Bret-Mestries E."/>
            <person name="Morien E."/>
            <person name="Nambeesan S."/>
            <person name="Nguyen T."/>
            <person name="Pegot-Espagnet P."/>
            <person name="Pouilly N."/>
            <person name="Raftis F."/>
            <person name="Sallet E."/>
            <person name="Schiex T."/>
            <person name="Thomas J."/>
            <person name="Vandecasteele C."/>
            <person name="Vares D."/>
            <person name="Vear F."/>
            <person name="Vautrin S."/>
            <person name="Crespi M."/>
            <person name="Mangin B."/>
            <person name="Burke J.M."/>
            <person name="Salse J."/>
            <person name="Munos S."/>
            <person name="Vincourt P."/>
            <person name="Rieseberg L.H."/>
            <person name="Langlade N.B."/>
        </authorList>
    </citation>
    <scope>NUCLEOTIDE SEQUENCE</scope>
    <source>
        <tissue evidence="9">Leaves</tissue>
    </source>
</reference>